<name>A0A1G7ZLE2_9FLAO</name>
<organism evidence="2 3">
    <name type="scientific">Winogradskyella thalassocola</name>
    <dbReference type="NCBI Taxonomy" id="262004"/>
    <lineage>
        <taxon>Bacteria</taxon>
        <taxon>Pseudomonadati</taxon>
        <taxon>Bacteroidota</taxon>
        <taxon>Flavobacteriia</taxon>
        <taxon>Flavobacteriales</taxon>
        <taxon>Flavobacteriaceae</taxon>
        <taxon>Winogradskyella</taxon>
    </lineage>
</organism>
<dbReference type="Proteomes" id="UP000199492">
    <property type="component" value="Unassembled WGS sequence"/>
</dbReference>
<evidence type="ECO:0000313" key="2">
    <source>
        <dbReference type="EMBL" id="SDH09523.1"/>
    </source>
</evidence>
<gene>
    <name evidence="2" type="ORF">SAMN04489796_1011371</name>
</gene>
<keyword evidence="3" id="KW-1185">Reference proteome</keyword>
<feature type="compositionally biased region" description="Basic and acidic residues" evidence="1">
    <location>
        <begin position="175"/>
        <end position="187"/>
    </location>
</feature>
<dbReference type="EMBL" id="FNCZ01000001">
    <property type="protein sequence ID" value="SDH09523.1"/>
    <property type="molecule type" value="Genomic_DNA"/>
</dbReference>
<protein>
    <submittedName>
        <fullName evidence="2">Uncharacterized protein</fullName>
    </submittedName>
</protein>
<sequence length="309" mass="37506">MTNIEYYNSHYSEVLTDNKRELIEIFKEAKTYPRPFKKFYIPFLKKIKEDSDNKYVFKNQELYPKAHKVFEFRHDFHLDEEKEVISKILDNEIKEYFEANDLKAFRPFIIDMAKQKALQYLHNHLENYYNYYELIYLTDKYEYFYLKNFELINYKDSKEFNEMLDIEYPDRINRREDENRKDHEISESIKQSTSRNNTELFDSFTDDERLVVANVFFDIKDNKAEGLSLPAFFKLNKIVGACNDESIYLIKGKYTTPYYKARKGVSYYPSYKTQIDLLKSTILKLNKLELKVVSSKLKMIKYQLERENR</sequence>
<dbReference type="STRING" id="262004.SAMN04489796_1011371"/>
<dbReference type="RefSeq" id="WP_092466803.1">
    <property type="nucleotide sequence ID" value="NZ_FNCZ01000001.1"/>
</dbReference>
<accession>A0A1G7ZLE2</accession>
<reference evidence="3" key="1">
    <citation type="submission" date="2016-10" db="EMBL/GenBank/DDBJ databases">
        <authorList>
            <person name="Varghese N."/>
            <person name="Submissions S."/>
        </authorList>
    </citation>
    <scope>NUCLEOTIDE SEQUENCE [LARGE SCALE GENOMIC DNA]</scope>
    <source>
        <strain evidence="3">DSM 15363</strain>
    </source>
</reference>
<dbReference type="OrthoDB" id="1434055at2"/>
<feature type="region of interest" description="Disordered" evidence="1">
    <location>
        <begin position="175"/>
        <end position="194"/>
    </location>
</feature>
<evidence type="ECO:0000313" key="3">
    <source>
        <dbReference type="Proteomes" id="UP000199492"/>
    </source>
</evidence>
<evidence type="ECO:0000256" key="1">
    <source>
        <dbReference type="SAM" id="MobiDB-lite"/>
    </source>
</evidence>
<dbReference type="AlphaFoldDB" id="A0A1G7ZLE2"/>
<proteinExistence type="predicted"/>